<keyword evidence="10" id="KW-1133">Transmembrane helix</keyword>
<sequence>MHPQHPVLAVLEALWAALLVAVRRERPVAAVLCAAPLVMGGNVWTLPVIVLIVLSATRRIAPTRRAWRAVGAACGVLGVLTVAIGLFRWQQLPMDLADNAISAALLLLLPALSGTLLGRRRPLTGLLRERNAYLEQTRTLTAEAARLEERTRIAGEMHDLLGHRLSLISVHAGALELAAARQAPPLAGQAELLRTTAGTAMEELREILGVLRRAELADGMDPTDGSGNGGASERGTREDIAALVTQSRQAGGGPVELDWSVPGTAEMGARARQAIHRVVREGLTNVLKHASGAPARVEVRRTDAGIEVDVTNGPPREAGRSQGEPTVGWPDFTNASRCSAAPSGRGLCRTAASAWRHGCRPMRSGPCPDRSRRPPPGHSRPREEPTPRCRPRS</sequence>
<comment type="catalytic activity">
    <reaction evidence="1">
        <text>ATP + protein L-histidine = ADP + protein N-phospho-L-histidine.</text>
        <dbReference type="EC" id="2.7.13.3"/>
    </reaction>
</comment>
<keyword evidence="8" id="KW-0902">Two-component regulatory system</keyword>
<evidence type="ECO:0000256" key="7">
    <source>
        <dbReference type="ARBA" id="ARBA00022840"/>
    </source>
</evidence>
<evidence type="ECO:0000313" key="12">
    <source>
        <dbReference type="EMBL" id="MEJ8670324.1"/>
    </source>
</evidence>
<feature type="transmembrane region" description="Helical" evidence="10">
    <location>
        <begin position="99"/>
        <end position="118"/>
    </location>
</feature>
<proteinExistence type="predicted"/>
<keyword evidence="10" id="KW-0472">Membrane</keyword>
<feature type="transmembrane region" description="Helical" evidence="10">
    <location>
        <begin position="34"/>
        <end position="54"/>
    </location>
</feature>
<keyword evidence="6 12" id="KW-0418">Kinase</keyword>
<comment type="caution">
    <text evidence="12">The sequence shown here is derived from an EMBL/GenBank/DDBJ whole genome shotgun (WGS) entry which is preliminary data.</text>
</comment>
<gene>
    <name evidence="12" type="ORF">WKI71_23575</name>
</gene>
<feature type="region of interest" description="Disordered" evidence="9">
    <location>
        <begin position="308"/>
        <end position="331"/>
    </location>
</feature>
<evidence type="ECO:0000256" key="10">
    <source>
        <dbReference type="SAM" id="Phobius"/>
    </source>
</evidence>
<evidence type="ECO:0000313" key="13">
    <source>
        <dbReference type="Proteomes" id="UP001376459"/>
    </source>
</evidence>
<evidence type="ECO:0000256" key="2">
    <source>
        <dbReference type="ARBA" id="ARBA00012438"/>
    </source>
</evidence>
<feature type="region of interest" description="Disordered" evidence="9">
    <location>
        <begin position="358"/>
        <end position="393"/>
    </location>
</feature>
<evidence type="ECO:0000256" key="6">
    <source>
        <dbReference type="ARBA" id="ARBA00022777"/>
    </source>
</evidence>
<name>A0ABU8UN26_9ACTN</name>
<dbReference type="PANTHER" id="PTHR24421:SF10">
    <property type="entry name" value="NITRATE_NITRITE SENSOR PROTEIN NARQ"/>
    <property type="match status" value="1"/>
</dbReference>
<reference evidence="12 13" key="1">
    <citation type="submission" date="2024-03" db="EMBL/GenBank/DDBJ databases">
        <title>Novel Streptomyces species of biotechnological and ecological value are a feature of Machair soil.</title>
        <authorList>
            <person name="Prole J.R."/>
            <person name="Goodfellow M."/>
            <person name="Allenby N."/>
            <person name="Ward A.C."/>
        </authorList>
    </citation>
    <scope>NUCLEOTIDE SEQUENCE [LARGE SCALE GENOMIC DNA]</scope>
    <source>
        <strain evidence="12 13">MS1.AVA.1</strain>
    </source>
</reference>
<keyword evidence="3" id="KW-0597">Phosphoprotein</keyword>
<dbReference type="InterPro" id="IPR011712">
    <property type="entry name" value="Sig_transdc_His_kin_sub3_dim/P"/>
</dbReference>
<dbReference type="PANTHER" id="PTHR24421">
    <property type="entry name" value="NITRATE/NITRITE SENSOR PROTEIN NARX-RELATED"/>
    <property type="match status" value="1"/>
</dbReference>
<dbReference type="Proteomes" id="UP001376459">
    <property type="component" value="Unassembled WGS sequence"/>
</dbReference>
<keyword evidence="5" id="KW-0547">Nucleotide-binding</keyword>
<evidence type="ECO:0000256" key="4">
    <source>
        <dbReference type="ARBA" id="ARBA00022679"/>
    </source>
</evidence>
<dbReference type="Gene3D" id="1.20.5.1930">
    <property type="match status" value="1"/>
</dbReference>
<evidence type="ECO:0000256" key="9">
    <source>
        <dbReference type="SAM" id="MobiDB-lite"/>
    </source>
</evidence>
<dbReference type="InterPro" id="IPR050482">
    <property type="entry name" value="Sensor_HK_TwoCompSys"/>
</dbReference>
<feature type="domain" description="Signal transduction histidine kinase subgroup 3 dimerisation and phosphoacceptor" evidence="11">
    <location>
        <begin position="149"/>
        <end position="215"/>
    </location>
</feature>
<keyword evidence="7" id="KW-0067">ATP-binding</keyword>
<evidence type="ECO:0000256" key="5">
    <source>
        <dbReference type="ARBA" id="ARBA00022741"/>
    </source>
</evidence>
<dbReference type="InterPro" id="IPR036890">
    <property type="entry name" value="HATPase_C_sf"/>
</dbReference>
<accession>A0ABU8UN26</accession>
<dbReference type="EMBL" id="JBBKAK010000001">
    <property type="protein sequence ID" value="MEJ8670324.1"/>
    <property type="molecule type" value="Genomic_DNA"/>
</dbReference>
<evidence type="ECO:0000256" key="3">
    <source>
        <dbReference type="ARBA" id="ARBA00022553"/>
    </source>
</evidence>
<dbReference type="GO" id="GO:0016301">
    <property type="term" value="F:kinase activity"/>
    <property type="evidence" value="ECO:0007669"/>
    <property type="project" value="UniProtKB-KW"/>
</dbReference>
<evidence type="ECO:0000256" key="8">
    <source>
        <dbReference type="ARBA" id="ARBA00023012"/>
    </source>
</evidence>
<keyword evidence="10" id="KW-0812">Transmembrane</keyword>
<evidence type="ECO:0000259" key="11">
    <source>
        <dbReference type="Pfam" id="PF07730"/>
    </source>
</evidence>
<organism evidence="12 13">
    <name type="scientific">Streptomyces machairae</name>
    <dbReference type="NCBI Taxonomy" id="3134109"/>
    <lineage>
        <taxon>Bacteria</taxon>
        <taxon>Bacillati</taxon>
        <taxon>Actinomycetota</taxon>
        <taxon>Actinomycetes</taxon>
        <taxon>Kitasatosporales</taxon>
        <taxon>Streptomycetaceae</taxon>
        <taxon>Streptomyces</taxon>
    </lineage>
</organism>
<protein>
    <recommendedName>
        <fullName evidence="2">histidine kinase</fullName>
        <ecNumber evidence="2">2.7.13.3</ecNumber>
    </recommendedName>
</protein>
<keyword evidence="4" id="KW-0808">Transferase</keyword>
<keyword evidence="13" id="KW-1185">Reference proteome</keyword>
<dbReference type="Gene3D" id="3.30.565.10">
    <property type="entry name" value="Histidine kinase-like ATPase, C-terminal domain"/>
    <property type="match status" value="1"/>
</dbReference>
<feature type="transmembrane region" description="Helical" evidence="10">
    <location>
        <begin position="66"/>
        <end position="87"/>
    </location>
</feature>
<evidence type="ECO:0000256" key="1">
    <source>
        <dbReference type="ARBA" id="ARBA00000085"/>
    </source>
</evidence>
<dbReference type="Pfam" id="PF07730">
    <property type="entry name" value="HisKA_3"/>
    <property type="match status" value="1"/>
</dbReference>
<dbReference type="EC" id="2.7.13.3" evidence="2"/>